<name>A0A0A8XW43_ARUDO</name>
<evidence type="ECO:0000313" key="1">
    <source>
        <dbReference type="EMBL" id="JAD18071.1"/>
    </source>
</evidence>
<reference evidence="1" key="1">
    <citation type="submission" date="2014-09" db="EMBL/GenBank/DDBJ databases">
        <authorList>
            <person name="Magalhaes I.L.F."/>
            <person name="Oliveira U."/>
            <person name="Santos F.R."/>
            <person name="Vidigal T.H.D.A."/>
            <person name="Brescovit A.D."/>
            <person name="Santos A.J."/>
        </authorList>
    </citation>
    <scope>NUCLEOTIDE SEQUENCE</scope>
    <source>
        <tissue evidence="1">Shoot tissue taken approximately 20 cm above the soil surface</tissue>
    </source>
</reference>
<proteinExistence type="predicted"/>
<reference evidence="1" key="2">
    <citation type="journal article" date="2015" name="Data Brief">
        <title>Shoot transcriptome of the giant reed, Arundo donax.</title>
        <authorList>
            <person name="Barrero R.A."/>
            <person name="Guerrero F.D."/>
            <person name="Moolhuijzen P."/>
            <person name="Goolsby J.A."/>
            <person name="Tidwell J."/>
            <person name="Bellgard S.E."/>
            <person name="Bellgard M.I."/>
        </authorList>
    </citation>
    <scope>NUCLEOTIDE SEQUENCE</scope>
    <source>
        <tissue evidence="1">Shoot tissue taken approximately 20 cm above the soil surface</tissue>
    </source>
</reference>
<dbReference type="AlphaFoldDB" id="A0A0A8XW43"/>
<organism evidence="1">
    <name type="scientific">Arundo donax</name>
    <name type="common">Giant reed</name>
    <name type="synonym">Donax arundinaceus</name>
    <dbReference type="NCBI Taxonomy" id="35708"/>
    <lineage>
        <taxon>Eukaryota</taxon>
        <taxon>Viridiplantae</taxon>
        <taxon>Streptophyta</taxon>
        <taxon>Embryophyta</taxon>
        <taxon>Tracheophyta</taxon>
        <taxon>Spermatophyta</taxon>
        <taxon>Magnoliopsida</taxon>
        <taxon>Liliopsida</taxon>
        <taxon>Poales</taxon>
        <taxon>Poaceae</taxon>
        <taxon>PACMAD clade</taxon>
        <taxon>Arundinoideae</taxon>
        <taxon>Arundineae</taxon>
        <taxon>Arundo</taxon>
    </lineage>
</organism>
<sequence>MAISLALSASLVAGEVLLDQIEVPGGHGHRHRLPVVAPRRRPLLLLGHAVLAGLPANVGRRHVEVEGGEVIGEHEHALRRPPLVAARPLRHRRS</sequence>
<protein>
    <submittedName>
        <fullName evidence="1">Uncharacterized protein</fullName>
    </submittedName>
</protein>
<dbReference type="EMBL" id="GBRH01279824">
    <property type="protein sequence ID" value="JAD18071.1"/>
    <property type="molecule type" value="Transcribed_RNA"/>
</dbReference>
<accession>A0A0A8XW43</accession>